<dbReference type="NCBIfam" id="TIGR00690">
    <property type="entry name" value="rpoZ"/>
    <property type="match status" value="1"/>
</dbReference>
<dbReference type="EMBL" id="JAOTML010000003">
    <property type="protein sequence ID" value="MCY3053214.1"/>
    <property type="molecule type" value="Genomic_DNA"/>
</dbReference>
<evidence type="ECO:0000256" key="5">
    <source>
        <dbReference type="ARBA" id="ARBA00022679"/>
    </source>
</evidence>
<evidence type="ECO:0000313" key="12">
    <source>
        <dbReference type="EMBL" id="MCY3053214.1"/>
    </source>
</evidence>
<dbReference type="InterPro" id="IPR006110">
    <property type="entry name" value="Pol_omega/Rpo6/RPB6"/>
</dbReference>
<dbReference type="Gene3D" id="3.90.940.10">
    <property type="match status" value="1"/>
</dbReference>
<evidence type="ECO:0000256" key="6">
    <source>
        <dbReference type="ARBA" id="ARBA00022695"/>
    </source>
</evidence>
<protein>
    <recommendedName>
        <fullName evidence="3 11">DNA-directed RNA polymerase subunit omega</fullName>
        <shortName evidence="11">RNAP omega subunit</shortName>
        <ecNumber evidence="2 11">2.7.7.6</ecNumber>
    </recommendedName>
    <alternativeName>
        <fullName evidence="11">RNA polymerase omega subunit</fullName>
    </alternativeName>
    <alternativeName>
        <fullName evidence="9 11">Transcriptase subunit omega</fullName>
    </alternativeName>
</protein>
<evidence type="ECO:0000313" key="14">
    <source>
        <dbReference type="Proteomes" id="UP000594771"/>
    </source>
</evidence>
<evidence type="ECO:0000256" key="3">
    <source>
        <dbReference type="ARBA" id="ARBA00013725"/>
    </source>
</evidence>
<dbReference type="InterPro" id="IPR003716">
    <property type="entry name" value="DNA-dir_RNA_pol_omega"/>
</dbReference>
<keyword evidence="6 11" id="KW-0548">Nucleotidyltransferase</keyword>
<keyword evidence="4 11" id="KW-0240">DNA-directed RNA polymerase</keyword>
<dbReference type="GO" id="GO:0006351">
    <property type="term" value="P:DNA-templated transcription"/>
    <property type="evidence" value="ECO:0007669"/>
    <property type="project" value="UniProtKB-UniRule"/>
</dbReference>
<evidence type="ECO:0000313" key="15">
    <source>
        <dbReference type="Proteomes" id="UP001069145"/>
    </source>
</evidence>
<evidence type="ECO:0000256" key="11">
    <source>
        <dbReference type="HAMAP-Rule" id="MF_00366"/>
    </source>
</evidence>
<evidence type="ECO:0000256" key="4">
    <source>
        <dbReference type="ARBA" id="ARBA00022478"/>
    </source>
</evidence>
<dbReference type="EC" id="2.7.7.6" evidence="2 11"/>
<evidence type="ECO:0000256" key="7">
    <source>
        <dbReference type="ARBA" id="ARBA00023163"/>
    </source>
</evidence>
<evidence type="ECO:0000256" key="10">
    <source>
        <dbReference type="ARBA" id="ARBA00048552"/>
    </source>
</evidence>
<evidence type="ECO:0000256" key="8">
    <source>
        <dbReference type="ARBA" id="ARBA00024694"/>
    </source>
</evidence>
<evidence type="ECO:0000256" key="2">
    <source>
        <dbReference type="ARBA" id="ARBA00012418"/>
    </source>
</evidence>
<dbReference type="HAMAP" id="MF_00366">
    <property type="entry name" value="RNApol_bact_RpoZ"/>
    <property type="match status" value="1"/>
</dbReference>
<gene>
    <name evidence="11 12" type="primary">rpoZ</name>
    <name evidence="13" type="ORF">I6G68_07945</name>
    <name evidence="12" type="ORF">ODY43_04340</name>
</gene>
<comment type="subunit">
    <text evidence="11">The RNAP catalytic core consists of 2 alpha, 1 beta, 1 beta' and 1 omega subunit. When a sigma factor is associated with the core the holoenzyme is formed, which can initiate transcription.</text>
</comment>
<keyword evidence="15" id="KW-1185">Reference proteome</keyword>
<dbReference type="OrthoDB" id="9815459at2"/>
<keyword evidence="5 11" id="KW-0808">Transferase</keyword>
<keyword evidence="7 11" id="KW-0804">Transcription</keyword>
<name>A0A0X8FDT2_9LACT</name>
<organism evidence="13 14">
    <name type="scientific">Aerococcus urinae</name>
    <dbReference type="NCBI Taxonomy" id="1376"/>
    <lineage>
        <taxon>Bacteria</taxon>
        <taxon>Bacillati</taxon>
        <taxon>Bacillota</taxon>
        <taxon>Bacilli</taxon>
        <taxon>Lactobacillales</taxon>
        <taxon>Aerococcaceae</taxon>
        <taxon>Aerococcus</taxon>
    </lineage>
</organism>
<dbReference type="GO" id="GO:0000428">
    <property type="term" value="C:DNA-directed RNA polymerase complex"/>
    <property type="evidence" value="ECO:0007669"/>
    <property type="project" value="UniProtKB-KW"/>
</dbReference>
<dbReference type="InterPro" id="IPR036161">
    <property type="entry name" value="RPB6/omega-like_sf"/>
</dbReference>
<accession>A0A0X8FDT2</accession>
<dbReference type="Pfam" id="PF01192">
    <property type="entry name" value="RNA_pol_Rpb6"/>
    <property type="match status" value="1"/>
</dbReference>
<sequence length="74" mass="8255">MIIYPSIDSLLKQVNSKYSLCTIAAKRAHELQENQNPMLTDYRSPKYVGQALEEINSGDLGIDPDSLAKDESLN</sequence>
<dbReference type="KEGG" id="aun:AWM73_02105"/>
<evidence type="ECO:0000313" key="13">
    <source>
        <dbReference type="EMBL" id="QPS01288.1"/>
    </source>
</evidence>
<dbReference type="SUPFAM" id="SSF63562">
    <property type="entry name" value="RPB6/omega subunit-like"/>
    <property type="match status" value="1"/>
</dbReference>
<comment type="function">
    <text evidence="8 11">Promotes RNA polymerase assembly. Latches the N- and C-terminal regions of the beta' subunit thereby facilitating its interaction with the beta and alpha subunits.</text>
</comment>
<comment type="similarity">
    <text evidence="1 11">Belongs to the RNA polymerase subunit omega family.</text>
</comment>
<evidence type="ECO:0000256" key="1">
    <source>
        <dbReference type="ARBA" id="ARBA00006711"/>
    </source>
</evidence>
<dbReference type="Proteomes" id="UP000594771">
    <property type="component" value="Chromosome"/>
</dbReference>
<reference evidence="12" key="2">
    <citation type="submission" date="2022-09" db="EMBL/GenBank/DDBJ databases">
        <title>Aerococcus urinae taxonomy study.</title>
        <authorList>
            <person name="Christensen J."/>
            <person name="Senneby E."/>
        </authorList>
    </citation>
    <scope>NUCLEOTIDE SEQUENCE</scope>
    <source>
        <strain evidence="12">NLD-066-U95</strain>
    </source>
</reference>
<dbReference type="SMART" id="SM01409">
    <property type="entry name" value="RNA_pol_Rpb6"/>
    <property type="match status" value="1"/>
</dbReference>
<comment type="catalytic activity">
    <reaction evidence="10 11">
        <text>RNA(n) + a ribonucleoside 5'-triphosphate = RNA(n+1) + diphosphate</text>
        <dbReference type="Rhea" id="RHEA:21248"/>
        <dbReference type="Rhea" id="RHEA-COMP:14527"/>
        <dbReference type="Rhea" id="RHEA-COMP:17342"/>
        <dbReference type="ChEBI" id="CHEBI:33019"/>
        <dbReference type="ChEBI" id="CHEBI:61557"/>
        <dbReference type="ChEBI" id="CHEBI:140395"/>
        <dbReference type="EC" id="2.7.7.6"/>
    </reaction>
</comment>
<dbReference type="RefSeq" id="WP_060777872.1">
    <property type="nucleotide sequence ID" value="NZ_CAJHLF010000003.1"/>
</dbReference>
<dbReference type="AlphaFoldDB" id="A0A0X8FDT2"/>
<reference evidence="13 14" key="1">
    <citation type="submission" date="2020-12" db="EMBL/GenBank/DDBJ databases">
        <title>FDA dAtabase for Regulatory Grade micrObial Sequences (FDA-ARGOS): Supporting development and validation of Infectious Disease Dx tests.</title>
        <authorList>
            <person name="Sproer C."/>
            <person name="Gronow S."/>
            <person name="Severitt S."/>
            <person name="Schroder I."/>
            <person name="Tallon L."/>
            <person name="Sadzewicz L."/>
            <person name="Zhao X."/>
            <person name="Boylan J."/>
            <person name="Ott S."/>
            <person name="Bowen H."/>
            <person name="Vavikolanu K."/>
            <person name="Mehta A."/>
            <person name="Aluvathingal J."/>
            <person name="Nadendla S."/>
            <person name="Lowell S."/>
            <person name="Myers T."/>
            <person name="Yan Y."/>
            <person name="Sichtig H."/>
        </authorList>
    </citation>
    <scope>NUCLEOTIDE SEQUENCE [LARGE SCALE GENOMIC DNA]</scope>
    <source>
        <strain evidence="13 14">FDAARGOS_911</strain>
    </source>
</reference>
<dbReference type="PANTHER" id="PTHR34476">
    <property type="entry name" value="DNA-DIRECTED RNA POLYMERASE SUBUNIT OMEGA"/>
    <property type="match status" value="1"/>
</dbReference>
<dbReference type="EMBL" id="CP065662">
    <property type="protein sequence ID" value="QPS01288.1"/>
    <property type="molecule type" value="Genomic_DNA"/>
</dbReference>
<dbReference type="Proteomes" id="UP001069145">
    <property type="component" value="Unassembled WGS sequence"/>
</dbReference>
<proteinExistence type="inferred from homology"/>
<evidence type="ECO:0000256" key="9">
    <source>
        <dbReference type="ARBA" id="ARBA00029924"/>
    </source>
</evidence>
<dbReference type="GO" id="GO:0003899">
    <property type="term" value="F:DNA-directed RNA polymerase activity"/>
    <property type="evidence" value="ECO:0007669"/>
    <property type="project" value="UniProtKB-UniRule"/>
</dbReference>
<dbReference type="GeneID" id="35767850"/>
<dbReference type="PANTHER" id="PTHR34476:SF1">
    <property type="entry name" value="DNA-DIRECTED RNA POLYMERASE SUBUNIT OMEGA"/>
    <property type="match status" value="1"/>
</dbReference>
<dbReference type="GO" id="GO:0003677">
    <property type="term" value="F:DNA binding"/>
    <property type="evidence" value="ECO:0007669"/>
    <property type="project" value="UniProtKB-UniRule"/>
</dbReference>